<dbReference type="AlphaFoldDB" id="A0ABD7A8F7"/>
<dbReference type="Proteomes" id="UP000509784">
    <property type="component" value="Chromosome"/>
</dbReference>
<organism evidence="1 2">
    <name type="scientific">Mannheimia pernigra</name>
    <dbReference type="NCBI Taxonomy" id="111844"/>
    <lineage>
        <taxon>Bacteria</taxon>
        <taxon>Pseudomonadati</taxon>
        <taxon>Pseudomonadota</taxon>
        <taxon>Gammaproteobacteria</taxon>
        <taxon>Pasteurellales</taxon>
        <taxon>Pasteurellaceae</taxon>
        <taxon>Mannheimia</taxon>
    </lineage>
</organism>
<evidence type="ECO:0000313" key="1">
    <source>
        <dbReference type="EMBL" id="QLB42461.1"/>
    </source>
</evidence>
<sequence length="184" mass="21649">MKADFTQWVINGFIALPEVQKQQPIVEYKGNSIIITSKLWDKHLSLQFIKHSNTHFEGSYCYQFTLENGERFFDMPISVDCLMCKENGKFYDLGWINQTRFDAPKTLFCESMLVPLLVPIYRQLTLKKIVWGTSGDNSYQYAMFDHTLNTDEIDPEQTMEAYFSIEKWSYQDFLNNESVKSKEN</sequence>
<evidence type="ECO:0000313" key="2">
    <source>
        <dbReference type="Proteomes" id="UP000509784"/>
    </source>
</evidence>
<protein>
    <submittedName>
        <fullName evidence="1">Uncharacterized protein</fullName>
    </submittedName>
</protein>
<gene>
    <name evidence="1" type="ORF">HV560_06360</name>
</gene>
<name>A0ABD7A8F7_9PAST</name>
<accession>A0ABD7A8F7</accession>
<dbReference type="KEGG" id="mpeg:HV560_06360"/>
<reference evidence="1 2" key="1">
    <citation type="submission" date="2020-06" db="EMBL/GenBank/DDBJ databases">
        <title>Mannheimia pernigra sp. nov. isolated from bovine respiratory tract.</title>
        <authorList>
            <person name="Kuhnert P."/>
            <person name="Akarsu-Egger H."/>
        </authorList>
    </citation>
    <scope>NUCLEOTIDE SEQUENCE [LARGE SCALE GENOMIC DNA]</scope>
    <source>
        <strain evidence="1 2">17CN0883</strain>
    </source>
</reference>
<dbReference type="RefSeq" id="WP_176812429.1">
    <property type="nucleotide sequence ID" value="NZ_CP055305.1"/>
</dbReference>
<dbReference type="EMBL" id="CP055305">
    <property type="protein sequence ID" value="QLB42461.1"/>
    <property type="molecule type" value="Genomic_DNA"/>
</dbReference>
<proteinExistence type="predicted"/>